<evidence type="ECO:0000313" key="9">
    <source>
        <dbReference type="Proteomes" id="UP001140217"/>
    </source>
</evidence>
<dbReference type="PROSITE" id="PS50048">
    <property type="entry name" value="ZN2_CY6_FUNGAL_2"/>
    <property type="match status" value="1"/>
</dbReference>
<keyword evidence="9" id="KW-1185">Reference proteome</keyword>
<dbReference type="Pfam" id="PF04082">
    <property type="entry name" value="Fungal_trans"/>
    <property type="match status" value="1"/>
</dbReference>
<evidence type="ECO:0000259" key="7">
    <source>
        <dbReference type="PROSITE" id="PS50048"/>
    </source>
</evidence>
<dbReference type="InterPro" id="IPR007219">
    <property type="entry name" value="XnlR_reg_dom"/>
</dbReference>
<evidence type="ECO:0000256" key="6">
    <source>
        <dbReference type="SAM" id="MobiDB-lite"/>
    </source>
</evidence>
<dbReference type="CDD" id="cd00067">
    <property type="entry name" value="GAL4"/>
    <property type="match status" value="1"/>
</dbReference>
<gene>
    <name evidence="8" type="ORF">H4R18_003999</name>
</gene>
<dbReference type="Proteomes" id="UP001140217">
    <property type="component" value="Unassembled WGS sequence"/>
</dbReference>
<keyword evidence="5" id="KW-0539">Nucleus</keyword>
<reference evidence="8" key="1">
    <citation type="submission" date="2022-07" db="EMBL/GenBank/DDBJ databases">
        <title>Phylogenomic reconstructions and comparative analyses of Kickxellomycotina fungi.</title>
        <authorList>
            <person name="Reynolds N.K."/>
            <person name="Stajich J.E."/>
            <person name="Barry K."/>
            <person name="Grigoriev I.V."/>
            <person name="Crous P."/>
            <person name="Smith M.E."/>
        </authorList>
    </citation>
    <scope>NUCLEOTIDE SEQUENCE</scope>
    <source>
        <strain evidence="8">NBRC 105414</strain>
    </source>
</reference>
<evidence type="ECO:0000256" key="4">
    <source>
        <dbReference type="ARBA" id="ARBA00023163"/>
    </source>
</evidence>
<keyword evidence="4" id="KW-0804">Transcription</keyword>
<feature type="region of interest" description="Disordered" evidence="6">
    <location>
        <begin position="157"/>
        <end position="176"/>
    </location>
</feature>
<evidence type="ECO:0000256" key="3">
    <source>
        <dbReference type="ARBA" id="ARBA00023015"/>
    </source>
</evidence>
<comment type="caution">
    <text evidence="8">The sequence shown here is derived from an EMBL/GenBank/DDBJ whole genome shotgun (WGS) entry which is preliminary data.</text>
</comment>
<dbReference type="GO" id="GO:0008270">
    <property type="term" value="F:zinc ion binding"/>
    <property type="evidence" value="ECO:0007669"/>
    <property type="project" value="InterPro"/>
</dbReference>
<feature type="domain" description="Zn(2)-C6 fungal-type" evidence="7">
    <location>
        <begin position="205"/>
        <end position="235"/>
    </location>
</feature>
<dbReference type="GO" id="GO:0000981">
    <property type="term" value="F:DNA-binding transcription factor activity, RNA polymerase II-specific"/>
    <property type="evidence" value="ECO:0007669"/>
    <property type="project" value="InterPro"/>
</dbReference>
<dbReference type="SMART" id="SM00066">
    <property type="entry name" value="GAL4"/>
    <property type="match status" value="1"/>
</dbReference>
<feature type="compositionally biased region" description="Low complexity" evidence="6">
    <location>
        <begin position="905"/>
        <end position="915"/>
    </location>
</feature>
<dbReference type="Pfam" id="PF00172">
    <property type="entry name" value="Zn_clus"/>
    <property type="match status" value="1"/>
</dbReference>
<dbReference type="InterPro" id="IPR001138">
    <property type="entry name" value="Zn2Cys6_DnaBD"/>
</dbReference>
<evidence type="ECO:0000256" key="2">
    <source>
        <dbReference type="ARBA" id="ARBA00022723"/>
    </source>
</evidence>
<dbReference type="PANTHER" id="PTHR47338:SF5">
    <property type="entry name" value="ZN(II)2CYS6 TRANSCRIPTION FACTOR (EUROFUNG)"/>
    <property type="match status" value="1"/>
</dbReference>
<proteinExistence type="predicted"/>
<keyword evidence="3" id="KW-0805">Transcription regulation</keyword>
<dbReference type="InterPro" id="IPR050815">
    <property type="entry name" value="TF_fung"/>
</dbReference>
<dbReference type="Gene3D" id="4.10.240.10">
    <property type="entry name" value="Zn(2)-C6 fungal-type DNA-binding domain"/>
    <property type="match status" value="1"/>
</dbReference>
<dbReference type="GO" id="GO:0005634">
    <property type="term" value="C:nucleus"/>
    <property type="evidence" value="ECO:0007669"/>
    <property type="project" value="UniProtKB-SubCell"/>
</dbReference>
<dbReference type="GO" id="GO:0003677">
    <property type="term" value="F:DNA binding"/>
    <property type="evidence" value="ECO:0007669"/>
    <property type="project" value="InterPro"/>
</dbReference>
<evidence type="ECO:0000313" key="8">
    <source>
        <dbReference type="EMBL" id="KAJ2779448.1"/>
    </source>
</evidence>
<dbReference type="InterPro" id="IPR036864">
    <property type="entry name" value="Zn2-C6_fun-type_DNA-bd_sf"/>
</dbReference>
<keyword evidence="2" id="KW-0479">Metal-binding</keyword>
<dbReference type="PANTHER" id="PTHR47338">
    <property type="entry name" value="ZN(II)2CYS6 TRANSCRIPTION FACTOR (EUROFUNG)-RELATED"/>
    <property type="match status" value="1"/>
</dbReference>
<protein>
    <recommendedName>
        <fullName evidence="7">Zn(2)-C6 fungal-type domain-containing protein</fullName>
    </recommendedName>
</protein>
<dbReference type="SUPFAM" id="SSF57701">
    <property type="entry name" value="Zn2/Cys6 DNA-binding domain"/>
    <property type="match status" value="1"/>
</dbReference>
<feature type="region of interest" description="Disordered" evidence="6">
    <location>
        <begin position="978"/>
        <end position="1042"/>
    </location>
</feature>
<dbReference type="OrthoDB" id="39175at2759"/>
<comment type="subcellular location">
    <subcellularLocation>
        <location evidence="1">Nucleus</location>
    </subcellularLocation>
</comment>
<accession>A0A9W8HC29</accession>
<evidence type="ECO:0000256" key="1">
    <source>
        <dbReference type="ARBA" id="ARBA00004123"/>
    </source>
</evidence>
<feature type="region of interest" description="Disordered" evidence="6">
    <location>
        <begin position="899"/>
        <end position="925"/>
    </location>
</feature>
<organism evidence="8 9">
    <name type="scientific">Coemansia javaensis</name>
    <dbReference type="NCBI Taxonomy" id="2761396"/>
    <lineage>
        <taxon>Eukaryota</taxon>
        <taxon>Fungi</taxon>
        <taxon>Fungi incertae sedis</taxon>
        <taxon>Zoopagomycota</taxon>
        <taxon>Kickxellomycotina</taxon>
        <taxon>Kickxellomycetes</taxon>
        <taxon>Kickxellales</taxon>
        <taxon>Kickxellaceae</taxon>
        <taxon>Coemansia</taxon>
    </lineage>
</organism>
<feature type="region of interest" description="Disordered" evidence="6">
    <location>
        <begin position="1"/>
        <end position="36"/>
    </location>
</feature>
<dbReference type="AlphaFoldDB" id="A0A9W8HC29"/>
<feature type="region of interest" description="Disordered" evidence="6">
    <location>
        <begin position="1090"/>
        <end position="1139"/>
    </location>
</feature>
<evidence type="ECO:0000256" key="5">
    <source>
        <dbReference type="ARBA" id="ARBA00023242"/>
    </source>
</evidence>
<dbReference type="EMBL" id="JANBUL010000176">
    <property type="protein sequence ID" value="KAJ2779448.1"/>
    <property type="molecule type" value="Genomic_DNA"/>
</dbReference>
<feature type="compositionally biased region" description="Low complexity" evidence="6">
    <location>
        <begin position="325"/>
        <end position="349"/>
    </location>
</feature>
<feature type="region of interest" description="Disordered" evidence="6">
    <location>
        <begin position="236"/>
        <end position="298"/>
    </location>
</feature>
<feature type="region of interest" description="Disordered" evidence="6">
    <location>
        <begin position="320"/>
        <end position="349"/>
    </location>
</feature>
<dbReference type="CDD" id="cd12148">
    <property type="entry name" value="fungal_TF_MHR"/>
    <property type="match status" value="1"/>
</dbReference>
<dbReference type="PROSITE" id="PS00463">
    <property type="entry name" value="ZN2_CY6_FUNGAL_1"/>
    <property type="match status" value="1"/>
</dbReference>
<name>A0A9W8HC29_9FUNG</name>
<dbReference type="GO" id="GO:0006351">
    <property type="term" value="P:DNA-templated transcription"/>
    <property type="evidence" value="ECO:0007669"/>
    <property type="project" value="InterPro"/>
</dbReference>
<feature type="compositionally biased region" description="Low complexity" evidence="6">
    <location>
        <begin position="983"/>
        <end position="1003"/>
    </location>
</feature>
<sequence>MDGSSPDAQRRQSVASALLGTDGSGDPGSATGGTFPFPLSDPASLFNFHAPVGDPAALGTPLFGAFPGLSLSSPGGQAPGLPVAASAGPPRTQLLGSALYGMDFGAIQPLDGLYAGTMNMFSGQDSLDPAGALGLLSGLPQQQQQQQQQQQDMAFPLLTPISPFGGGQSAEQATAVSAASTTAATAGPQHTTATTTATAPRIDQACKMCRRRKVRCDGGRPSCAFCQSKRFPCVYEPAAPSGRKRGRRERPADLAPDSAAAKQQRHGSLLDGIGESPDRSDLDSAESSANEDGPAGGYLEALSNRQIALLGGGAGPEFSVDDVADPAAPDGGAAAAAPGSPDGAGAAGTSAAERNMRLYFEYFHPQHPILHRHTFERSVRDGTVNKALWHAVQAIAARYGPAPEQAAGSPAGGGHVRRARPYEFGRRHAALVCAMLPEAARAPSIEAIQALFLLSEHQFGMGDWLEGSTYWGTAVRMFNQLQLHMTDEAFQFPAYTSHLGLHESAISPLTCRQSPAHYAGEMRKPTLDNESWIRRELVRRMRWTLFESERIHSLAGGRPPLVTLGAGWVHMPCSDALWETPAPRRAAECERLLLQVGRYYVDTGGSLRIDMDAAHAEPGLGLGLGPDSQQQLPPPNRVASMLVSVRRRRNRIHLGVHTAMVIGQLTRARLALFRLFFPCRWPSQLMSMDLPGGGGGGSGGSEAGDLGGGGGAPGPVVLDWDERFRRMRAAVGDIEAKLAQWRAYLELMYPLREHEEGSGRTAGENREIHRERVEYANYRFMLAALLIQNRAVVLQLQACLARRERKIRSADAMGETARQTLANHVLPNQPDAQAMQELRAYAQECWDAIVRQACEIADLLASHWQVRPPADPSLHVLIRPDWHAPNAIKAKINAEANLRRGPGEQQQQQQQQQQQPSVFFSHETPPHPLLVVNRRLLDTVVGAADAAQQQEPAGAELALAASMNSNIHIETNANARDSEHCVSASASASASAGSGSSTRQRGGSQPGGRRRTSGAFRPQISTTDGGEVDFGSSDEADEPGAAGAAADPFRMQLAGTAYYLFLAAKTLIMYIHHAKMSAYVLARRGAGAGGGGGGDTAGDAGSSSSGGGDDGILPSSSVSVGAGAHERAGPGMAGDLSPPTQLRTLADVRRMQDRLEVVMAALRAAQRFWMGVDYYVLCARKLRNAAAFGPWCANDPVSSDAAAELANEAWPLGAAGSPVFGS</sequence>